<keyword evidence="2" id="KW-1185">Reference proteome</keyword>
<evidence type="ECO:0000313" key="1">
    <source>
        <dbReference type="EMBL" id="KAJ9079015.1"/>
    </source>
</evidence>
<name>A0ACC2TW75_9FUNG</name>
<dbReference type="EMBL" id="QTSX02002131">
    <property type="protein sequence ID" value="KAJ9079015.1"/>
    <property type="molecule type" value="Genomic_DNA"/>
</dbReference>
<sequence>MMAEQNYDVKKCDLSSSATPQSMNKKSTLEYIIDPNGPCFPFTLLPKQRATRSQGPSLGCKLTPLPLKRTDKENSPSPSNFPPLEQAQASPPSLHKTTDHTVALE</sequence>
<comment type="caution">
    <text evidence="1">The sequence shown here is derived from an EMBL/GenBank/DDBJ whole genome shotgun (WGS) entry which is preliminary data.</text>
</comment>
<reference evidence="1" key="1">
    <citation type="submission" date="2022-04" db="EMBL/GenBank/DDBJ databases">
        <title>Genome of the entomopathogenic fungus Entomophthora muscae.</title>
        <authorList>
            <person name="Elya C."/>
            <person name="Lovett B.R."/>
            <person name="Lee E."/>
            <person name="Macias A.M."/>
            <person name="Hajek A.E."/>
            <person name="De Bivort B.L."/>
            <person name="Kasson M.T."/>
            <person name="De Fine Licht H.H."/>
            <person name="Stajich J.E."/>
        </authorList>
    </citation>
    <scope>NUCLEOTIDE SEQUENCE</scope>
    <source>
        <strain evidence="1">Berkeley</strain>
    </source>
</reference>
<accession>A0ACC2TW75</accession>
<proteinExistence type="predicted"/>
<gene>
    <name evidence="1" type="ORF">DSO57_1000650</name>
</gene>
<protein>
    <submittedName>
        <fullName evidence="1">Uncharacterized protein</fullName>
    </submittedName>
</protein>
<evidence type="ECO:0000313" key="2">
    <source>
        <dbReference type="Proteomes" id="UP001165960"/>
    </source>
</evidence>
<dbReference type="Proteomes" id="UP001165960">
    <property type="component" value="Unassembled WGS sequence"/>
</dbReference>
<organism evidence="1 2">
    <name type="scientific">Entomophthora muscae</name>
    <dbReference type="NCBI Taxonomy" id="34485"/>
    <lineage>
        <taxon>Eukaryota</taxon>
        <taxon>Fungi</taxon>
        <taxon>Fungi incertae sedis</taxon>
        <taxon>Zoopagomycota</taxon>
        <taxon>Entomophthoromycotina</taxon>
        <taxon>Entomophthoromycetes</taxon>
        <taxon>Entomophthorales</taxon>
        <taxon>Entomophthoraceae</taxon>
        <taxon>Entomophthora</taxon>
    </lineage>
</organism>